<dbReference type="InterPro" id="IPR050145">
    <property type="entry name" value="Centrin_CML-like"/>
</dbReference>
<accession>A0A9P6RPG8</accession>
<comment type="caution">
    <text evidence="4">The sequence shown here is derived from an EMBL/GenBank/DDBJ whole genome shotgun (WGS) entry which is preliminary data.</text>
</comment>
<feature type="domain" description="EF-hand" evidence="3">
    <location>
        <begin position="49"/>
        <end position="80"/>
    </location>
</feature>
<evidence type="ECO:0000256" key="1">
    <source>
        <dbReference type="ARBA" id="ARBA00022737"/>
    </source>
</evidence>
<gene>
    <name evidence="4" type="primary">CALML3</name>
    <name evidence="4" type="ORF">BGZ99_002534</name>
</gene>
<feature type="domain" description="EF-hand" evidence="3">
    <location>
        <begin position="87"/>
        <end position="122"/>
    </location>
</feature>
<dbReference type="CDD" id="cd15898">
    <property type="entry name" value="EFh_PI-PLC"/>
    <property type="match status" value="1"/>
</dbReference>
<feature type="domain" description="EF-hand" evidence="3">
    <location>
        <begin position="123"/>
        <end position="152"/>
    </location>
</feature>
<dbReference type="SUPFAM" id="SSF47473">
    <property type="entry name" value="EF-hand"/>
    <property type="match status" value="1"/>
</dbReference>
<dbReference type="InterPro" id="IPR018247">
    <property type="entry name" value="EF_Hand_1_Ca_BS"/>
</dbReference>
<proteinExistence type="predicted"/>
<feature type="domain" description="EF-hand" evidence="3">
    <location>
        <begin position="9"/>
        <end position="44"/>
    </location>
</feature>
<dbReference type="PROSITE" id="PS50222">
    <property type="entry name" value="EF_HAND_2"/>
    <property type="match status" value="4"/>
</dbReference>
<organism evidence="4 5">
    <name type="scientific">Dissophora globulifera</name>
    <dbReference type="NCBI Taxonomy" id="979702"/>
    <lineage>
        <taxon>Eukaryota</taxon>
        <taxon>Fungi</taxon>
        <taxon>Fungi incertae sedis</taxon>
        <taxon>Mucoromycota</taxon>
        <taxon>Mortierellomycotina</taxon>
        <taxon>Mortierellomycetes</taxon>
        <taxon>Mortierellales</taxon>
        <taxon>Mortierellaceae</taxon>
        <taxon>Dissophora</taxon>
    </lineage>
</organism>
<dbReference type="Gene3D" id="1.10.238.10">
    <property type="entry name" value="EF-hand"/>
    <property type="match status" value="2"/>
</dbReference>
<protein>
    <submittedName>
        <fullName evidence="4">Calmodulin-like 3</fullName>
    </submittedName>
</protein>
<dbReference type="AlphaFoldDB" id="A0A9P6RPG8"/>
<dbReference type="OrthoDB" id="26525at2759"/>
<dbReference type="SMART" id="SM00054">
    <property type="entry name" value="EFh"/>
    <property type="match status" value="4"/>
</dbReference>
<dbReference type="Pfam" id="PF13499">
    <property type="entry name" value="EF-hand_7"/>
    <property type="match status" value="2"/>
</dbReference>
<dbReference type="EMBL" id="JAAAIP010000177">
    <property type="protein sequence ID" value="KAG0323734.1"/>
    <property type="molecule type" value="Genomic_DNA"/>
</dbReference>
<evidence type="ECO:0000313" key="4">
    <source>
        <dbReference type="EMBL" id="KAG0323734.1"/>
    </source>
</evidence>
<sequence>MPSTSFSESQLVDIKSQFNAMDKDGDGFITEVEFTDSIHKAKRNPEDYDLEEFFSKADKNKDGKISFTEFVEACSALGLGQANSGKRSPREVDDAFNTFDIDGDGYITKDELRKAMKHQGEDLSEEEINQMMREADKNGDEKISREEFAMMM</sequence>
<dbReference type="PANTHER" id="PTHR23050">
    <property type="entry name" value="CALCIUM BINDING PROTEIN"/>
    <property type="match status" value="1"/>
</dbReference>
<evidence type="ECO:0000313" key="5">
    <source>
        <dbReference type="Proteomes" id="UP000738325"/>
    </source>
</evidence>
<dbReference type="GO" id="GO:0005509">
    <property type="term" value="F:calcium ion binding"/>
    <property type="evidence" value="ECO:0007669"/>
    <property type="project" value="InterPro"/>
</dbReference>
<dbReference type="InterPro" id="IPR002048">
    <property type="entry name" value="EF_hand_dom"/>
</dbReference>
<name>A0A9P6RPG8_9FUNG</name>
<keyword evidence="1" id="KW-0677">Repeat</keyword>
<evidence type="ECO:0000259" key="3">
    <source>
        <dbReference type="PROSITE" id="PS50222"/>
    </source>
</evidence>
<dbReference type="InterPro" id="IPR011992">
    <property type="entry name" value="EF-hand-dom_pair"/>
</dbReference>
<dbReference type="Proteomes" id="UP000738325">
    <property type="component" value="Unassembled WGS sequence"/>
</dbReference>
<dbReference type="CDD" id="cd00051">
    <property type="entry name" value="EFh"/>
    <property type="match status" value="1"/>
</dbReference>
<evidence type="ECO:0000256" key="2">
    <source>
        <dbReference type="ARBA" id="ARBA00022837"/>
    </source>
</evidence>
<reference evidence="4" key="1">
    <citation type="journal article" date="2020" name="Fungal Divers.">
        <title>Resolving the Mortierellaceae phylogeny through synthesis of multi-gene phylogenetics and phylogenomics.</title>
        <authorList>
            <person name="Vandepol N."/>
            <person name="Liber J."/>
            <person name="Desiro A."/>
            <person name="Na H."/>
            <person name="Kennedy M."/>
            <person name="Barry K."/>
            <person name="Grigoriev I.V."/>
            <person name="Miller A.N."/>
            <person name="O'Donnell K."/>
            <person name="Stajich J.E."/>
            <person name="Bonito G."/>
        </authorList>
    </citation>
    <scope>NUCLEOTIDE SEQUENCE</scope>
    <source>
        <strain evidence="4">REB-010B</strain>
    </source>
</reference>
<keyword evidence="2" id="KW-0106">Calcium</keyword>
<keyword evidence="5" id="KW-1185">Reference proteome</keyword>
<dbReference type="PROSITE" id="PS00018">
    <property type="entry name" value="EF_HAND_1"/>
    <property type="match status" value="3"/>
</dbReference>
<dbReference type="FunFam" id="1.10.238.10:FF:000001">
    <property type="entry name" value="Calmodulin 1"/>
    <property type="match status" value="1"/>
</dbReference>